<proteinExistence type="predicted"/>
<keyword evidence="3" id="KW-1185">Reference proteome</keyword>
<dbReference type="InterPro" id="IPR013974">
    <property type="entry name" value="SAF"/>
</dbReference>
<name>A0ABP4VX64_9ACTN</name>
<dbReference type="Pfam" id="PF08666">
    <property type="entry name" value="SAF"/>
    <property type="match status" value="1"/>
</dbReference>
<dbReference type="CDD" id="cd11614">
    <property type="entry name" value="SAF_CpaB_FlgA_like"/>
    <property type="match status" value="1"/>
</dbReference>
<gene>
    <name evidence="2" type="ORF">GCM10009710_19730</name>
</gene>
<sequence length="199" mass="20042">MDLLDRLVFAHRRLLAATCAGLAVLLLAAGLRGEDDTRRAVVVRDDLDAGTVLTTTHLRTVDLPVDAVPEHALASSDDAVGRALAGPVRAGEVVTDRRVVDARDLAGYGVEDPALATVRVSDPAVVSGLRVGDRVDVVAIDPHGESPPSVVAASAVVAVLPSATTADGVDDVVGLVAPSAAALAVATAGLEAGLTVIAT</sequence>
<protein>
    <recommendedName>
        <fullName evidence="1">SAF domain-containing protein</fullName>
    </recommendedName>
</protein>
<dbReference type="EMBL" id="BAAAME010000004">
    <property type="protein sequence ID" value="GAA1739462.1"/>
    <property type="molecule type" value="Genomic_DNA"/>
</dbReference>
<dbReference type="Proteomes" id="UP001501057">
    <property type="component" value="Unassembled WGS sequence"/>
</dbReference>
<dbReference type="Gene3D" id="3.90.1210.10">
    <property type="entry name" value="Antifreeze-like/N-acetylneuraminic acid synthase C-terminal domain"/>
    <property type="match status" value="1"/>
</dbReference>
<evidence type="ECO:0000313" key="2">
    <source>
        <dbReference type="EMBL" id="GAA1739462.1"/>
    </source>
</evidence>
<organism evidence="2 3">
    <name type="scientific">Aeromicrobium alkaliterrae</name>
    <dbReference type="NCBI Taxonomy" id="302168"/>
    <lineage>
        <taxon>Bacteria</taxon>
        <taxon>Bacillati</taxon>
        <taxon>Actinomycetota</taxon>
        <taxon>Actinomycetes</taxon>
        <taxon>Propionibacteriales</taxon>
        <taxon>Nocardioidaceae</taxon>
        <taxon>Aeromicrobium</taxon>
    </lineage>
</organism>
<dbReference type="SMART" id="SM00858">
    <property type="entry name" value="SAF"/>
    <property type="match status" value="1"/>
</dbReference>
<evidence type="ECO:0000259" key="1">
    <source>
        <dbReference type="SMART" id="SM00858"/>
    </source>
</evidence>
<reference evidence="3" key="1">
    <citation type="journal article" date="2019" name="Int. J. Syst. Evol. Microbiol.">
        <title>The Global Catalogue of Microorganisms (GCM) 10K type strain sequencing project: providing services to taxonomists for standard genome sequencing and annotation.</title>
        <authorList>
            <consortium name="The Broad Institute Genomics Platform"/>
            <consortium name="The Broad Institute Genome Sequencing Center for Infectious Disease"/>
            <person name="Wu L."/>
            <person name="Ma J."/>
        </authorList>
    </citation>
    <scope>NUCLEOTIDE SEQUENCE [LARGE SCALE GENOMIC DNA]</scope>
    <source>
        <strain evidence="3">JCM 13518</strain>
    </source>
</reference>
<feature type="domain" description="SAF" evidence="1">
    <location>
        <begin position="38"/>
        <end position="100"/>
    </location>
</feature>
<accession>A0ABP4VX64</accession>
<dbReference type="RefSeq" id="WP_344200732.1">
    <property type="nucleotide sequence ID" value="NZ_BAAAME010000004.1"/>
</dbReference>
<comment type="caution">
    <text evidence="2">The sequence shown here is derived from an EMBL/GenBank/DDBJ whole genome shotgun (WGS) entry which is preliminary data.</text>
</comment>
<evidence type="ECO:0000313" key="3">
    <source>
        <dbReference type="Proteomes" id="UP001501057"/>
    </source>
</evidence>